<dbReference type="OrthoDB" id="245563at2759"/>
<comment type="caution">
    <text evidence="1">The sequence shown here is derived from an EMBL/GenBank/DDBJ whole genome shotgun (WGS) entry which is preliminary data.</text>
</comment>
<keyword evidence="2" id="KW-1185">Reference proteome</keyword>
<accession>W9CE81</accession>
<evidence type="ECO:0000313" key="1">
    <source>
        <dbReference type="EMBL" id="ESZ94163.1"/>
    </source>
</evidence>
<proteinExistence type="predicted"/>
<dbReference type="Proteomes" id="UP000019487">
    <property type="component" value="Unassembled WGS sequence"/>
</dbReference>
<dbReference type="HOGENOM" id="CLU_1361121_0_0_1"/>
<protein>
    <submittedName>
        <fullName evidence="1">Uncharacterized protein</fullName>
    </submittedName>
</protein>
<gene>
    <name evidence="1" type="ORF">SBOR_5441</name>
</gene>
<reference evidence="1 2" key="1">
    <citation type="journal article" date="2014" name="Genome Announc.">
        <title>Draft genome sequence of Sclerotinia borealis, a psychrophilic plant pathogenic fungus.</title>
        <authorList>
            <person name="Mardanov A.V."/>
            <person name="Beletsky A.V."/>
            <person name="Kadnikov V.V."/>
            <person name="Ignatov A.N."/>
            <person name="Ravin N.V."/>
        </authorList>
    </citation>
    <scope>NUCLEOTIDE SEQUENCE [LARGE SCALE GENOMIC DNA]</scope>
    <source>
        <strain evidence="2">F-4157</strain>
    </source>
</reference>
<dbReference type="AlphaFoldDB" id="W9CE81"/>
<name>W9CE81_SCLBF</name>
<sequence length="201" mass="23222">MATFDSFRYALDITLSRFPGSNYVFKIYDREQTNCPLEFLGPPQYVITTIAMSQLAFIDPSPRHSFRDSLQTPLFGAFDRFPIIRRKKVIHYECDAGQNGFQQYVILLLDREAQTSKFVTLWSGASRCTEDLAGNEDWKLQLKLAYEASESTEAQKRLIFWHETPDVTTYRSRKAINEALSKLLVHTIRPLQIGLDPYIVI</sequence>
<evidence type="ECO:0000313" key="2">
    <source>
        <dbReference type="Proteomes" id="UP000019487"/>
    </source>
</evidence>
<dbReference type="EMBL" id="AYSA01000264">
    <property type="protein sequence ID" value="ESZ94163.1"/>
    <property type="molecule type" value="Genomic_DNA"/>
</dbReference>
<organism evidence="1 2">
    <name type="scientific">Sclerotinia borealis (strain F-4128)</name>
    <dbReference type="NCBI Taxonomy" id="1432307"/>
    <lineage>
        <taxon>Eukaryota</taxon>
        <taxon>Fungi</taxon>
        <taxon>Dikarya</taxon>
        <taxon>Ascomycota</taxon>
        <taxon>Pezizomycotina</taxon>
        <taxon>Leotiomycetes</taxon>
        <taxon>Helotiales</taxon>
        <taxon>Sclerotiniaceae</taxon>
        <taxon>Sclerotinia</taxon>
    </lineage>
</organism>